<proteinExistence type="predicted"/>
<dbReference type="InParanoid" id="A0A3N4KTE1"/>
<accession>A0A3N4KTE1</accession>
<dbReference type="AlphaFoldDB" id="A0A3N4KTE1"/>
<evidence type="ECO:0000313" key="2">
    <source>
        <dbReference type="Proteomes" id="UP000277580"/>
    </source>
</evidence>
<protein>
    <submittedName>
        <fullName evidence="1">Uncharacterized protein</fullName>
    </submittedName>
</protein>
<evidence type="ECO:0000313" key="1">
    <source>
        <dbReference type="EMBL" id="RPB12679.1"/>
    </source>
</evidence>
<name>A0A3N4KTE1_9PEZI</name>
<gene>
    <name evidence="1" type="ORF">P167DRAFT_545276</name>
</gene>
<dbReference type="Proteomes" id="UP000277580">
    <property type="component" value="Unassembled WGS sequence"/>
</dbReference>
<organism evidence="1 2">
    <name type="scientific">Morchella conica CCBAS932</name>
    <dbReference type="NCBI Taxonomy" id="1392247"/>
    <lineage>
        <taxon>Eukaryota</taxon>
        <taxon>Fungi</taxon>
        <taxon>Dikarya</taxon>
        <taxon>Ascomycota</taxon>
        <taxon>Pezizomycotina</taxon>
        <taxon>Pezizomycetes</taxon>
        <taxon>Pezizales</taxon>
        <taxon>Morchellaceae</taxon>
        <taxon>Morchella</taxon>
    </lineage>
</organism>
<sequence length="322" mass="37135">MHRRSFVTLRIYWKFLEILYYPRTPVKILDVEGSGLIQAGYHDSWQTDLQQLFKDITTLRFCFKSTAPAESVNSERCRIYREELCREGFFGSYIPLHLHFFRCVERLTIINANPDPATEDIQPPSFEFLMRISSDSELVVHTFHLEGVHINSVNLLRLCKYCHATLKNFSMRRISLLGDWRSVVSDLKKGDVKLRLETFYMRDLWEESAEGVKKKPPAEVISYVLGFEHVRSRSRLYIMYSGLHVKARHAKAITRDGSTRSENPILLPTCLPNLVNDARAQICKAQRSIPITPHHSLPILRFYPVAARPAPTAPTAPCVMQS</sequence>
<dbReference type="EMBL" id="ML119127">
    <property type="protein sequence ID" value="RPB12679.1"/>
    <property type="molecule type" value="Genomic_DNA"/>
</dbReference>
<reference evidence="1 2" key="1">
    <citation type="journal article" date="2018" name="Nat. Ecol. Evol.">
        <title>Pezizomycetes genomes reveal the molecular basis of ectomycorrhizal truffle lifestyle.</title>
        <authorList>
            <person name="Murat C."/>
            <person name="Payen T."/>
            <person name="Noel B."/>
            <person name="Kuo A."/>
            <person name="Morin E."/>
            <person name="Chen J."/>
            <person name="Kohler A."/>
            <person name="Krizsan K."/>
            <person name="Balestrini R."/>
            <person name="Da Silva C."/>
            <person name="Montanini B."/>
            <person name="Hainaut M."/>
            <person name="Levati E."/>
            <person name="Barry K.W."/>
            <person name="Belfiori B."/>
            <person name="Cichocki N."/>
            <person name="Clum A."/>
            <person name="Dockter R.B."/>
            <person name="Fauchery L."/>
            <person name="Guy J."/>
            <person name="Iotti M."/>
            <person name="Le Tacon F."/>
            <person name="Lindquist E.A."/>
            <person name="Lipzen A."/>
            <person name="Malagnac F."/>
            <person name="Mello A."/>
            <person name="Molinier V."/>
            <person name="Miyauchi S."/>
            <person name="Poulain J."/>
            <person name="Riccioni C."/>
            <person name="Rubini A."/>
            <person name="Sitrit Y."/>
            <person name="Splivallo R."/>
            <person name="Traeger S."/>
            <person name="Wang M."/>
            <person name="Zifcakova L."/>
            <person name="Wipf D."/>
            <person name="Zambonelli A."/>
            <person name="Paolocci F."/>
            <person name="Nowrousian M."/>
            <person name="Ottonello S."/>
            <person name="Baldrian P."/>
            <person name="Spatafora J.W."/>
            <person name="Henrissat B."/>
            <person name="Nagy L.G."/>
            <person name="Aury J.M."/>
            <person name="Wincker P."/>
            <person name="Grigoriev I.V."/>
            <person name="Bonfante P."/>
            <person name="Martin F.M."/>
        </authorList>
    </citation>
    <scope>NUCLEOTIDE SEQUENCE [LARGE SCALE GENOMIC DNA]</scope>
    <source>
        <strain evidence="1 2">CCBAS932</strain>
    </source>
</reference>
<keyword evidence="2" id="KW-1185">Reference proteome</keyword>
<dbReference type="OrthoDB" id="10418710at2759"/>